<evidence type="ECO:0000313" key="3">
    <source>
        <dbReference type="EMBL" id="REG02166.1"/>
    </source>
</evidence>
<name>A0A3D9ZYH9_9ACTN</name>
<dbReference type="SUPFAM" id="SSF63817">
    <property type="entry name" value="Sortase"/>
    <property type="match status" value="1"/>
</dbReference>
<dbReference type="InterPro" id="IPR023365">
    <property type="entry name" value="Sortase_dom-sf"/>
</dbReference>
<protein>
    <submittedName>
        <fullName evidence="3">LPXTG-site transpeptidase (Sortase) family protein</fullName>
    </submittedName>
</protein>
<dbReference type="AlphaFoldDB" id="A0A3D9ZYH9"/>
<dbReference type="Pfam" id="PF04203">
    <property type="entry name" value="Sortase"/>
    <property type="match status" value="1"/>
</dbReference>
<dbReference type="Proteomes" id="UP000256913">
    <property type="component" value="Unassembled WGS sequence"/>
</dbReference>
<proteinExistence type="predicted"/>
<dbReference type="EMBL" id="QUMQ01000001">
    <property type="protein sequence ID" value="REG02166.1"/>
    <property type="molecule type" value="Genomic_DNA"/>
</dbReference>
<dbReference type="InterPro" id="IPR005754">
    <property type="entry name" value="Sortase"/>
</dbReference>
<organism evidence="3 4">
    <name type="scientific">Asanoa ferruginea</name>
    <dbReference type="NCBI Taxonomy" id="53367"/>
    <lineage>
        <taxon>Bacteria</taxon>
        <taxon>Bacillati</taxon>
        <taxon>Actinomycetota</taxon>
        <taxon>Actinomycetes</taxon>
        <taxon>Micromonosporales</taxon>
        <taxon>Micromonosporaceae</taxon>
        <taxon>Asanoa</taxon>
    </lineage>
</organism>
<dbReference type="InterPro" id="IPR042001">
    <property type="entry name" value="Sortase_F"/>
</dbReference>
<feature type="signal peptide" evidence="2">
    <location>
        <begin position="1"/>
        <end position="35"/>
    </location>
</feature>
<dbReference type="Gene3D" id="2.40.260.10">
    <property type="entry name" value="Sortase"/>
    <property type="match status" value="1"/>
</dbReference>
<keyword evidence="4" id="KW-1185">Reference proteome</keyword>
<dbReference type="CDD" id="cd05829">
    <property type="entry name" value="Sortase_F"/>
    <property type="match status" value="1"/>
</dbReference>
<dbReference type="NCBIfam" id="NF033748">
    <property type="entry name" value="class_F_sortase"/>
    <property type="match status" value="1"/>
</dbReference>
<comment type="caution">
    <text evidence="3">The sequence shown here is derived from an EMBL/GenBank/DDBJ whole genome shotgun (WGS) entry which is preliminary data.</text>
</comment>
<feature type="chain" id="PRO_5017746325" evidence="2">
    <location>
        <begin position="36"/>
        <end position="232"/>
    </location>
</feature>
<sequence length="232" mass="25004">MIRHRWGWPTRRTTVGLTAAALALCTAAGTTLGFAAGNAAAPQTALRWHVGCLTTCARPVELTEVVDPLAALPPPSEVRIPRVDIRSSLVGLDLDSAGELEAPADFAKAGWYEQGTLPGEPGPAVIAGHVDSHKGPAVFYRLRELRPGDTVEVRRGDEWLPFRVVATGHYPKNKFPTSRVYGATPGAELRLITCGGEFDHSKRSYRDNVVVYAVDARQLSLPETKGDGPTSW</sequence>
<evidence type="ECO:0000256" key="1">
    <source>
        <dbReference type="ARBA" id="ARBA00022801"/>
    </source>
</evidence>
<accession>A0A3D9ZYH9</accession>
<reference evidence="3 4" key="1">
    <citation type="submission" date="2018-08" db="EMBL/GenBank/DDBJ databases">
        <title>Sequencing the genomes of 1000 actinobacteria strains.</title>
        <authorList>
            <person name="Klenk H.-P."/>
        </authorList>
    </citation>
    <scope>NUCLEOTIDE SEQUENCE [LARGE SCALE GENOMIC DNA]</scope>
    <source>
        <strain evidence="3 4">DSM 44099</strain>
    </source>
</reference>
<keyword evidence="1" id="KW-0378">Hydrolase</keyword>
<keyword evidence="2" id="KW-0732">Signal</keyword>
<evidence type="ECO:0000256" key="2">
    <source>
        <dbReference type="SAM" id="SignalP"/>
    </source>
</evidence>
<dbReference type="GO" id="GO:0016787">
    <property type="term" value="F:hydrolase activity"/>
    <property type="evidence" value="ECO:0007669"/>
    <property type="project" value="UniProtKB-KW"/>
</dbReference>
<gene>
    <name evidence="3" type="ORF">DFJ67_8258</name>
</gene>
<evidence type="ECO:0000313" key="4">
    <source>
        <dbReference type="Proteomes" id="UP000256913"/>
    </source>
</evidence>